<evidence type="ECO:0000256" key="1">
    <source>
        <dbReference type="ARBA" id="ARBA00022603"/>
    </source>
</evidence>
<evidence type="ECO:0000259" key="4">
    <source>
        <dbReference type="Pfam" id="PF00891"/>
    </source>
</evidence>
<dbReference type="OrthoDB" id="1606438at2759"/>
<evidence type="ECO:0000313" key="5">
    <source>
        <dbReference type="EMBL" id="TFK31780.1"/>
    </source>
</evidence>
<dbReference type="Pfam" id="PF00891">
    <property type="entry name" value="Methyltransf_2"/>
    <property type="match status" value="1"/>
</dbReference>
<dbReference type="InterPro" id="IPR001077">
    <property type="entry name" value="COMT_C"/>
</dbReference>
<feature type="domain" description="O-methyltransferase C-terminal" evidence="4">
    <location>
        <begin position="214"/>
        <end position="433"/>
    </location>
</feature>
<dbReference type="PROSITE" id="PS51683">
    <property type="entry name" value="SAM_OMT_II"/>
    <property type="match status" value="1"/>
</dbReference>
<dbReference type="CDD" id="cd02440">
    <property type="entry name" value="AdoMet_MTases"/>
    <property type="match status" value="1"/>
</dbReference>
<reference evidence="5 6" key="1">
    <citation type="journal article" date="2019" name="Nat. Ecol. Evol.">
        <title>Megaphylogeny resolves global patterns of mushroom evolution.</title>
        <authorList>
            <person name="Varga T."/>
            <person name="Krizsan K."/>
            <person name="Foldi C."/>
            <person name="Dima B."/>
            <person name="Sanchez-Garcia M."/>
            <person name="Sanchez-Ramirez S."/>
            <person name="Szollosi G.J."/>
            <person name="Szarkandi J.G."/>
            <person name="Papp V."/>
            <person name="Albert L."/>
            <person name="Andreopoulos W."/>
            <person name="Angelini C."/>
            <person name="Antonin V."/>
            <person name="Barry K.W."/>
            <person name="Bougher N.L."/>
            <person name="Buchanan P."/>
            <person name="Buyck B."/>
            <person name="Bense V."/>
            <person name="Catcheside P."/>
            <person name="Chovatia M."/>
            <person name="Cooper J."/>
            <person name="Damon W."/>
            <person name="Desjardin D."/>
            <person name="Finy P."/>
            <person name="Geml J."/>
            <person name="Haridas S."/>
            <person name="Hughes K."/>
            <person name="Justo A."/>
            <person name="Karasinski D."/>
            <person name="Kautmanova I."/>
            <person name="Kiss B."/>
            <person name="Kocsube S."/>
            <person name="Kotiranta H."/>
            <person name="LaButti K.M."/>
            <person name="Lechner B.E."/>
            <person name="Liimatainen K."/>
            <person name="Lipzen A."/>
            <person name="Lukacs Z."/>
            <person name="Mihaltcheva S."/>
            <person name="Morgado L.N."/>
            <person name="Niskanen T."/>
            <person name="Noordeloos M.E."/>
            <person name="Ohm R.A."/>
            <person name="Ortiz-Santana B."/>
            <person name="Ovrebo C."/>
            <person name="Racz N."/>
            <person name="Riley R."/>
            <person name="Savchenko A."/>
            <person name="Shiryaev A."/>
            <person name="Soop K."/>
            <person name="Spirin V."/>
            <person name="Szebenyi C."/>
            <person name="Tomsovsky M."/>
            <person name="Tulloss R.E."/>
            <person name="Uehling J."/>
            <person name="Grigoriev I.V."/>
            <person name="Vagvolgyi C."/>
            <person name="Papp T."/>
            <person name="Martin F.M."/>
            <person name="Miettinen O."/>
            <person name="Hibbett D.S."/>
            <person name="Nagy L.G."/>
        </authorList>
    </citation>
    <scope>NUCLEOTIDE SEQUENCE [LARGE SCALE GENOMIC DNA]</scope>
    <source>
        <strain evidence="5 6">CBS 166.37</strain>
    </source>
</reference>
<evidence type="ECO:0000256" key="2">
    <source>
        <dbReference type="ARBA" id="ARBA00022679"/>
    </source>
</evidence>
<dbReference type="PANTHER" id="PTHR43712:SF2">
    <property type="entry name" value="O-METHYLTRANSFERASE CICE"/>
    <property type="match status" value="1"/>
</dbReference>
<name>A0A5C3LG81_9AGAR</name>
<keyword evidence="3" id="KW-0949">S-adenosyl-L-methionine</keyword>
<dbReference type="SUPFAM" id="SSF53335">
    <property type="entry name" value="S-adenosyl-L-methionine-dependent methyltransferases"/>
    <property type="match status" value="1"/>
</dbReference>
<dbReference type="InterPro" id="IPR036388">
    <property type="entry name" value="WH-like_DNA-bd_sf"/>
</dbReference>
<dbReference type="SUPFAM" id="SSF46785">
    <property type="entry name" value="Winged helix' DNA-binding domain"/>
    <property type="match status" value="1"/>
</dbReference>
<dbReference type="STRING" id="68775.A0A5C3LG81"/>
<evidence type="ECO:0000313" key="6">
    <source>
        <dbReference type="Proteomes" id="UP000308652"/>
    </source>
</evidence>
<dbReference type="InterPro" id="IPR036390">
    <property type="entry name" value="WH_DNA-bd_sf"/>
</dbReference>
<dbReference type="GO" id="GO:0032259">
    <property type="term" value="P:methylation"/>
    <property type="evidence" value="ECO:0007669"/>
    <property type="project" value="UniProtKB-KW"/>
</dbReference>
<accession>A0A5C3LG81</accession>
<organism evidence="5 6">
    <name type="scientific">Crucibulum laeve</name>
    <dbReference type="NCBI Taxonomy" id="68775"/>
    <lineage>
        <taxon>Eukaryota</taxon>
        <taxon>Fungi</taxon>
        <taxon>Dikarya</taxon>
        <taxon>Basidiomycota</taxon>
        <taxon>Agaricomycotina</taxon>
        <taxon>Agaricomycetes</taxon>
        <taxon>Agaricomycetidae</taxon>
        <taxon>Agaricales</taxon>
        <taxon>Agaricineae</taxon>
        <taxon>Nidulariaceae</taxon>
        <taxon>Crucibulum</taxon>
    </lineage>
</organism>
<protein>
    <submittedName>
        <fullName evidence="5">S-adenosyl-L-methionine-dependent methyltransferase</fullName>
    </submittedName>
</protein>
<sequence>MATIREDNFKSKTGRHEIEALLSLISSSARDAMNEYESTGKGVPHVGSSELHELDSVYDILPLKRAIGILEGACQRLCTTLAPPAHVIGNRMAMSFEPACLRVSVRACIADILSEFPSGMHINELSLRTCIDAEKLSRTLRLLVLKGCFREVSTNVFANNRLSLTLLSSNPISASVRLFTEGLNRGVANFYETLTDPEFAYSHEPSKAPFMYDFKETTEHSDMWEVLKSQPKSRESFNRAMMGWSNITGAISALRCPVWSDLPNHASICDVGSGIGGFTIRLARQYPSLKLTLCDLPPVMAQAQTFWNADYPEAVQQKRVDFIPINFFEKIIGGYDVYYMRHIIHDWQDPQAVMILSNIRKVMTTGTRLLVQEYILPQLVEDAANRSVLNLSNPVYQPGSSKLYNLDLMMLVALNAKERALNEYVNLGVMAGLRLEKHWEFAETSLLEFRIMDPKSQISAL</sequence>
<dbReference type="Gene3D" id="1.10.10.10">
    <property type="entry name" value="Winged helix-like DNA-binding domain superfamily/Winged helix DNA-binding domain"/>
    <property type="match status" value="1"/>
</dbReference>
<dbReference type="Proteomes" id="UP000308652">
    <property type="component" value="Unassembled WGS sequence"/>
</dbReference>
<evidence type="ECO:0000256" key="3">
    <source>
        <dbReference type="ARBA" id="ARBA00022691"/>
    </source>
</evidence>
<keyword evidence="2 5" id="KW-0808">Transferase</keyword>
<gene>
    <name evidence="5" type="ORF">BDQ12DRAFT_693577</name>
</gene>
<dbReference type="AlphaFoldDB" id="A0A5C3LG81"/>
<dbReference type="Gene3D" id="3.40.50.150">
    <property type="entry name" value="Vaccinia Virus protein VP39"/>
    <property type="match status" value="1"/>
</dbReference>
<proteinExistence type="predicted"/>
<dbReference type="GO" id="GO:0008171">
    <property type="term" value="F:O-methyltransferase activity"/>
    <property type="evidence" value="ECO:0007669"/>
    <property type="project" value="InterPro"/>
</dbReference>
<keyword evidence="1 5" id="KW-0489">Methyltransferase</keyword>
<dbReference type="PANTHER" id="PTHR43712">
    <property type="entry name" value="PUTATIVE (AFU_ORTHOLOGUE AFUA_4G14580)-RELATED"/>
    <property type="match status" value="1"/>
</dbReference>
<dbReference type="InterPro" id="IPR029063">
    <property type="entry name" value="SAM-dependent_MTases_sf"/>
</dbReference>
<keyword evidence="6" id="KW-1185">Reference proteome</keyword>
<dbReference type="InterPro" id="IPR016461">
    <property type="entry name" value="COMT-like"/>
</dbReference>
<dbReference type="EMBL" id="ML213709">
    <property type="protein sequence ID" value="TFK31780.1"/>
    <property type="molecule type" value="Genomic_DNA"/>
</dbReference>